<comment type="caution">
    <text evidence="1">The sequence shown here is derived from an EMBL/GenBank/DDBJ whole genome shotgun (WGS) entry which is preliminary data.</text>
</comment>
<reference evidence="1 2" key="1">
    <citation type="submission" date="2019-03" db="EMBL/GenBank/DDBJ databases">
        <title>Genomic Encyclopedia of Archaeal and Bacterial Type Strains, Phase II (KMG-II): from individual species to whole genera.</title>
        <authorList>
            <person name="Goeker M."/>
        </authorList>
    </citation>
    <scope>NUCLEOTIDE SEQUENCE [LARGE SCALE GENOMIC DNA]</scope>
    <source>
        <strain evidence="1 2">DSM 28323</strain>
    </source>
</reference>
<protein>
    <recommendedName>
        <fullName evidence="3">Carboxypeptidase-like protein</fullName>
    </recommendedName>
</protein>
<name>A0A4R6IUX8_9BACT</name>
<dbReference type="InterPro" id="IPR008969">
    <property type="entry name" value="CarboxyPept-like_regulatory"/>
</dbReference>
<dbReference type="EMBL" id="SNWP01000012">
    <property type="protein sequence ID" value="TDO25756.1"/>
    <property type="molecule type" value="Genomic_DNA"/>
</dbReference>
<organism evidence="1 2">
    <name type="scientific">Sediminibacterium goheungense</name>
    <dbReference type="NCBI Taxonomy" id="1086393"/>
    <lineage>
        <taxon>Bacteria</taxon>
        <taxon>Pseudomonadati</taxon>
        <taxon>Bacteroidota</taxon>
        <taxon>Chitinophagia</taxon>
        <taxon>Chitinophagales</taxon>
        <taxon>Chitinophagaceae</taxon>
        <taxon>Sediminibacterium</taxon>
    </lineage>
</organism>
<dbReference type="Proteomes" id="UP000295741">
    <property type="component" value="Unassembled WGS sequence"/>
</dbReference>
<evidence type="ECO:0000313" key="1">
    <source>
        <dbReference type="EMBL" id="TDO25756.1"/>
    </source>
</evidence>
<accession>A0A4R6IUX8</accession>
<dbReference type="RefSeq" id="WP_211340784.1">
    <property type="nucleotide sequence ID" value="NZ_SNWP01000012.1"/>
</dbReference>
<evidence type="ECO:0000313" key="2">
    <source>
        <dbReference type="Proteomes" id="UP000295741"/>
    </source>
</evidence>
<sequence>MFRIVFFICCLLMNRIVAFGQKQLQGKVLSAEGRSLKDVQIILSLLEKNKPLAFAFTDQNGAFVISVPSTVVDSVVIKFSAMGYETKTLLFSTRTTLIVPDVKLASSSKNLPDVVVKSGPVIQRRDTISYDVKAFSEKQDMVLADVLRRMPGIEVTDNGTVKYQGRAINRYYIEGLNLLDAKYGIANNNIPVGAVEQVQILENHQPLKVLDSVSISNRAALNIKLTGAAKNTLIGRAKIGLGVPALLADGELVPMRFAKTEQVLLSYKYNNAGFNYTGELANLTDDITAPAKTPLLGIPAASLPSFSQQRYLFNNQHVLSLNYLKKLKQGKELKVNMDFISDIQKQNSGTQTINYFGTDTVRIQENQSLRLRDVQLNAQVELVSNTEHRYSIDGIRFGYSGSSDRGLIGFPKLSEQKLRDDFMWIEKYGKLIRKVKKWIHGFHYQAGFHGGPQQLNIAPDISGYFLSGSLPIDSLMQKANLEKWYAKASYTVALSMGRISFEQSATIGYSRSRYEAPLYKYENEKASVIADSIHNQFDADELSAVYVPRLNYKGEKWKFTAQVPVTLFMHQNNNLQGNRLTRLFGAYDVSGQYTISSRLNVLVNWTADQFYLPAYLATNRFTLVNYRSLLNQQGIIKKQHRKSLTAYLFYKNTIRSLFGHFFIAREHSRDNYMMDQKFNGSFLMGNAIERENPVSTYKSGVTVSKYLRNLKTTGSVAVTFQQSEGQQSNNGFISYYTVQTTGVSAKLNTRIGNCLLDYAGQLSNIRSRVGDKKSWNHTRNLGYTVAVSYALPQQYLIKLGIESNRFSTDNGAPRHFLFSDVSIRKNIASNGMSIDLFWQNLFNLKQMETIMVNGNQIMTQTYQLRPSQCMLRLHFNL</sequence>
<keyword evidence="2" id="KW-1185">Reference proteome</keyword>
<dbReference type="AlphaFoldDB" id="A0A4R6IUX8"/>
<proteinExistence type="predicted"/>
<dbReference type="SUPFAM" id="SSF49464">
    <property type="entry name" value="Carboxypeptidase regulatory domain-like"/>
    <property type="match status" value="1"/>
</dbReference>
<gene>
    <name evidence="1" type="ORF">BC659_2679</name>
</gene>
<evidence type="ECO:0008006" key="3">
    <source>
        <dbReference type="Google" id="ProtNLM"/>
    </source>
</evidence>